<evidence type="ECO:0000256" key="8">
    <source>
        <dbReference type="SAM" id="SignalP"/>
    </source>
</evidence>
<dbReference type="PANTHER" id="PTHR30026">
    <property type="entry name" value="OUTER MEMBRANE PROTEIN TOLC"/>
    <property type="match status" value="1"/>
</dbReference>
<feature type="chain" id="PRO_5002625864" evidence="8">
    <location>
        <begin position="25"/>
        <end position="444"/>
    </location>
</feature>
<dbReference type="AlphaFoldDB" id="A0L528"/>
<dbReference type="HOGENOM" id="CLU_012817_0_0_5"/>
<dbReference type="STRING" id="156889.Mmc1_0546"/>
<dbReference type="GO" id="GO:0009279">
    <property type="term" value="C:cell outer membrane"/>
    <property type="evidence" value="ECO:0007669"/>
    <property type="project" value="UniProtKB-SubCell"/>
</dbReference>
<evidence type="ECO:0000256" key="6">
    <source>
        <dbReference type="ARBA" id="ARBA00023136"/>
    </source>
</evidence>
<comment type="similarity">
    <text evidence="2">Belongs to the outer membrane factor (OMF) (TC 1.B.17) family.</text>
</comment>
<evidence type="ECO:0000256" key="1">
    <source>
        <dbReference type="ARBA" id="ARBA00004442"/>
    </source>
</evidence>
<evidence type="ECO:0000313" key="9">
    <source>
        <dbReference type="EMBL" id="ABK43071.1"/>
    </source>
</evidence>
<dbReference type="InterPro" id="IPR051906">
    <property type="entry name" value="TolC-like"/>
</dbReference>
<evidence type="ECO:0000256" key="2">
    <source>
        <dbReference type="ARBA" id="ARBA00007613"/>
    </source>
</evidence>
<accession>A0L528</accession>
<feature type="signal peptide" evidence="8">
    <location>
        <begin position="1"/>
        <end position="24"/>
    </location>
</feature>
<organism evidence="9 10">
    <name type="scientific">Magnetococcus marinus (strain ATCC BAA-1437 / JCM 17883 / MC-1)</name>
    <dbReference type="NCBI Taxonomy" id="156889"/>
    <lineage>
        <taxon>Bacteria</taxon>
        <taxon>Pseudomonadati</taxon>
        <taxon>Pseudomonadota</taxon>
        <taxon>Magnetococcia</taxon>
        <taxon>Magnetococcales</taxon>
        <taxon>Magnetococcaceae</taxon>
        <taxon>Magnetococcus</taxon>
    </lineage>
</organism>
<keyword evidence="5" id="KW-0812">Transmembrane</keyword>
<dbReference type="RefSeq" id="WP_011712238.1">
    <property type="nucleotide sequence ID" value="NC_008576.1"/>
</dbReference>
<sequence precursor="true">MLKHRSTQLLTLLSLTWGMGSAWAQEGAPLTLQDAVLKALSSNPEVLASWENKQANTQLVRQARAGYFPTLDLAAGYGKEVTDNTTTRAANKGTTTMNRGESSATVSQKLFDGLSTYTNVKRAKASDQSSLHAFDRTAEKVGRQAMEAFMERAKQQQILALTAENVQDHEETLKKLKALAAGGQGKKADVQQTESRLFSAKDTLVQAKGKINIAGATYERVIGESPGMLATPALPKENLPETLDQALEIAAQMHPLLLGSQQDLNAATFAKLKSRSSFMPSITLDLTASNNGNVSGTRGYAQAMSAMLNMKYNIFNGGSDLAAYRESDHRINQTRETLSLNQRTVREQVITAWEQMEMAKHSVALVEKQVKAQQDTVKSYLQEFELDKRTHLDVLNAKNELYRARVQQVSGNFDYIMRVYQLWSAMGVMRENMGLHQTPVMAKH</sequence>
<keyword evidence="6" id="KW-0472">Membrane</keyword>
<evidence type="ECO:0000256" key="3">
    <source>
        <dbReference type="ARBA" id="ARBA00022448"/>
    </source>
</evidence>
<evidence type="ECO:0000256" key="5">
    <source>
        <dbReference type="ARBA" id="ARBA00022692"/>
    </source>
</evidence>
<comment type="subcellular location">
    <subcellularLocation>
        <location evidence="1">Cell outer membrane</location>
    </subcellularLocation>
</comment>
<evidence type="ECO:0000256" key="7">
    <source>
        <dbReference type="ARBA" id="ARBA00023237"/>
    </source>
</evidence>
<dbReference type="InterPro" id="IPR003423">
    <property type="entry name" value="OMP_efflux"/>
</dbReference>
<dbReference type="GO" id="GO:0015288">
    <property type="term" value="F:porin activity"/>
    <property type="evidence" value="ECO:0007669"/>
    <property type="project" value="TreeGrafter"/>
</dbReference>
<keyword evidence="8" id="KW-0732">Signal</keyword>
<keyword evidence="10" id="KW-1185">Reference proteome</keyword>
<protein>
    <submittedName>
        <fullName evidence="9">Type I secretion outer membrane protein, TolC family</fullName>
    </submittedName>
</protein>
<dbReference type="PANTHER" id="PTHR30026:SF22">
    <property type="entry name" value="OUTER MEMBRANE EFFLUX PROTEIN"/>
    <property type="match status" value="1"/>
</dbReference>
<name>A0L528_MAGMM</name>
<dbReference type="Gene3D" id="1.20.1600.10">
    <property type="entry name" value="Outer membrane efflux proteins (OEP)"/>
    <property type="match status" value="1"/>
</dbReference>
<reference evidence="10" key="1">
    <citation type="journal article" date="2009" name="Appl. Environ. Microbiol.">
        <title>Complete genome sequence of the chemolithoautotrophic marine magnetotactic coccus strain MC-1.</title>
        <authorList>
            <person name="Schubbe S."/>
            <person name="Williams T.J."/>
            <person name="Xie G."/>
            <person name="Kiss H.E."/>
            <person name="Brettin T.S."/>
            <person name="Martinez D."/>
            <person name="Ross C.A."/>
            <person name="Schuler D."/>
            <person name="Cox B.L."/>
            <person name="Nealson K.H."/>
            <person name="Bazylinski D.A."/>
        </authorList>
    </citation>
    <scope>NUCLEOTIDE SEQUENCE [LARGE SCALE GENOMIC DNA]</scope>
    <source>
        <strain evidence="10">ATCC BAA-1437 / JCM 17883 / MC-1</strain>
    </source>
</reference>
<keyword evidence="3" id="KW-0813">Transport</keyword>
<evidence type="ECO:0000256" key="4">
    <source>
        <dbReference type="ARBA" id="ARBA00022452"/>
    </source>
</evidence>
<evidence type="ECO:0000313" key="10">
    <source>
        <dbReference type="Proteomes" id="UP000002586"/>
    </source>
</evidence>
<reference evidence="9 10" key="2">
    <citation type="journal article" date="2012" name="Int. J. Syst. Evol. Microbiol.">
        <title>Magnetococcus marinus gen. nov., sp. nov., a marine, magnetotactic bacterium that represents a novel lineage (Magnetococcaceae fam. nov.; Magnetococcales ord. nov.) at the base of the Alphaproteobacteria.</title>
        <authorList>
            <person name="Bazylinski D.A."/>
            <person name="Williams T.J."/>
            <person name="Lefevre C.T."/>
            <person name="Berg R.J."/>
            <person name="Zhang C.L."/>
            <person name="Bowser S.S."/>
            <person name="Dean A.J."/>
            <person name="Beveridge T.J."/>
        </authorList>
    </citation>
    <scope>NUCLEOTIDE SEQUENCE [LARGE SCALE GENOMIC DNA]</scope>
    <source>
        <strain evidence="10">ATCC BAA-1437 / JCM 17883 / MC-1</strain>
    </source>
</reference>
<gene>
    <name evidence="9" type="ordered locus">Mmc1_0546</name>
</gene>
<dbReference type="SUPFAM" id="SSF56954">
    <property type="entry name" value="Outer membrane efflux proteins (OEP)"/>
    <property type="match status" value="1"/>
</dbReference>
<dbReference type="Pfam" id="PF02321">
    <property type="entry name" value="OEP"/>
    <property type="match status" value="2"/>
</dbReference>
<dbReference type="NCBIfam" id="TIGR01844">
    <property type="entry name" value="type_I_sec_TolC"/>
    <property type="match status" value="1"/>
</dbReference>
<dbReference type="EMBL" id="CP000471">
    <property type="protein sequence ID" value="ABK43071.1"/>
    <property type="molecule type" value="Genomic_DNA"/>
</dbReference>
<dbReference type="Proteomes" id="UP000002586">
    <property type="component" value="Chromosome"/>
</dbReference>
<proteinExistence type="inferred from homology"/>
<keyword evidence="4" id="KW-1134">Transmembrane beta strand</keyword>
<dbReference type="eggNOG" id="COG1538">
    <property type="taxonomic scope" value="Bacteria"/>
</dbReference>
<dbReference type="InterPro" id="IPR010130">
    <property type="entry name" value="T1SS_OMP_TolC"/>
</dbReference>
<keyword evidence="7" id="KW-0998">Cell outer membrane</keyword>
<dbReference type="GO" id="GO:0015562">
    <property type="term" value="F:efflux transmembrane transporter activity"/>
    <property type="evidence" value="ECO:0007669"/>
    <property type="project" value="InterPro"/>
</dbReference>
<dbReference type="OrthoDB" id="9814637at2"/>
<dbReference type="KEGG" id="mgm:Mmc1_0546"/>
<dbReference type="GO" id="GO:1990281">
    <property type="term" value="C:efflux pump complex"/>
    <property type="evidence" value="ECO:0007669"/>
    <property type="project" value="TreeGrafter"/>
</dbReference>